<name>A0ABW1RX92_9LACO</name>
<dbReference type="RefSeq" id="WP_137628170.1">
    <property type="nucleotide sequence ID" value="NZ_BJDJ01000006.1"/>
</dbReference>
<sequence length="101" mass="11903">MARNDVLDQPSVFKPTANKTERLAIDLYDASKTVSTIKTLAEQDRFDLHDYDFLLMVMALFKEPMSIDEGMKKFNLTKQEFMDSLFKLKHYNVLTYEIKRD</sequence>
<evidence type="ECO:0000313" key="1">
    <source>
        <dbReference type="EMBL" id="MFC6180001.1"/>
    </source>
</evidence>
<dbReference type="Proteomes" id="UP001596282">
    <property type="component" value="Unassembled WGS sequence"/>
</dbReference>
<proteinExistence type="predicted"/>
<organism evidence="1 2">
    <name type="scientific">Lactiplantibacillus daowaiensis</name>
    <dbReference type="NCBI Taxonomy" id="2559918"/>
    <lineage>
        <taxon>Bacteria</taxon>
        <taxon>Bacillati</taxon>
        <taxon>Bacillota</taxon>
        <taxon>Bacilli</taxon>
        <taxon>Lactobacillales</taxon>
        <taxon>Lactobacillaceae</taxon>
        <taxon>Lactiplantibacillus</taxon>
    </lineage>
</organism>
<comment type="caution">
    <text evidence="1">The sequence shown here is derived from an EMBL/GenBank/DDBJ whole genome shotgun (WGS) entry which is preliminary data.</text>
</comment>
<reference evidence="2" key="1">
    <citation type="journal article" date="2019" name="Int. J. Syst. Evol. Microbiol.">
        <title>The Global Catalogue of Microorganisms (GCM) 10K type strain sequencing project: providing services to taxonomists for standard genome sequencing and annotation.</title>
        <authorList>
            <consortium name="The Broad Institute Genomics Platform"/>
            <consortium name="The Broad Institute Genome Sequencing Center for Infectious Disease"/>
            <person name="Wu L."/>
            <person name="Ma J."/>
        </authorList>
    </citation>
    <scope>NUCLEOTIDE SEQUENCE [LARGE SCALE GENOMIC DNA]</scope>
    <source>
        <strain evidence="2">CCM 8933</strain>
    </source>
</reference>
<keyword evidence="2" id="KW-1185">Reference proteome</keyword>
<protein>
    <submittedName>
        <fullName evidence="1">Uncharacterized protein</fullName>
    </submittedName>
</protein>
<evidence type="ECO:0000313" key="2">
    <source>
        <dbReference type="Proteomes" id="UP001596282"/>
    </source>
</evidence>
<accession>A0ABW1RX92</accession>
<dbReference type="EMBL" id="JBHSSC010000005">
    <property type="protein sequence ID" value="MFC6180001.1"/>
    <property type="molecule type" value="Genomic_DNA"/>
</dbReference>
<gene>
    <name evidence="1" type="ORF">ACFP5Y_01915</name>
</gene>